<reference evidence="2 3" key="1">
    <citation type="journal article" date="2012" name="J. Bacteriol.">
        <title>Draft Genome Sequences for Two Metal-Reducing Pelosinus fermentans Strains Isolated from a Cr(VI)-Contaminated Site and for Type Strain R7.</title>
        <authorList>
            <person name="Brown S.D."/>
            <person name="Podar M."/>
            <person name="Klingeman D.M."/>
            <person name="Johnson C.M."/>
            <person name="Yang Z.K."/>
            <person name="Utturkar S.M."/>
            <person name="Land M.L."/>
            <person name="Mosher J.J."/>
            <person name="Hurt R.A.Jr."/>
            <person name="Phelps T.J."/>
            <person name="Palumbo A.V."/>
            <person name="Arkin A.P."/>
            <person name="Hazen T.C."/>
            <person name="Elias D.A."/>
        </authorList>
    </citation>
    <scope>NUCLEOTIDE SEQUENCE [LARGE SCALE GENOMIC DNA]</scope>
    <source>
        <strain evidence="2 3">B4</strain>
    </source>
</reference>
<organism evidence="2 3">
    <name type="scientific">Pelosinus fermentans B4</name>
    <dbReference type="NCBI Taxonomy" id="1149862"/>
    <lineage>
        <taxon>Bacteria</taxon>
        <taxon>Bacillati</taxon>
        <taxon>Bacillota</taxon>
        <taxon>Negativicutes</taxon>
        <taxon>Selenomonadales</taxon>
        <taxon>Sporomusaceae</taxon>
        <taxon>Pelosinus</taxon>
    </lineage>
</organism>
<dbReference type="AlphaFoldDB" id="I8RFI1"/>
<dbReference type="PANTHER" id="PTHR10093">
    <property type="entry name" value="IRON-SULFUR CLUSTER ASSEMBLY ENZYME NIFU HOMOLOG"/>
    <property type="match status" value="1"/>
</dbReference>
<dbReference type="Proteomes" id="UP000004324">
    <property type="component" value="Unassembled WGS sequence"/>
</dbReference>
<feature type="domain" description="NIF system FeS cluster assembly NifU N-terminal" evidence="1">
    <location>
        <begin position="1"/>
        <end position="122"/>
    </location>
</feature>
<dbReference type="Gene3D" id="3.90.1010.10">
    <property type="match status" value="1"/>
</dbReference>
<dbReference type="RefSeq" id="WP_007937480.1">
    <property type="nucleotide sequence ID" value="NZ_AKVJ01000066.1"/>
</dbReference>
<gene>
    <name evidence="2" type="ORF">FB4_0941</name>
</gene>
<comment type="caution">
    <text evidence="2">The sequence shown here is derived from an EMBL/GenBank/DDBJ whole genome shotgun (WGS) entry which is preliminary data.</text>
</comment>
<dbReference type="EMBL" id="AKVJ01000066">
    <property type="protein sequence ID" value="EIW16430.1"/>
    <property type="molecule type" value="Genomic_DNA"/>
</dbReference>
<dbReference type="PATRIC" id="fig|1149862.3.peg.3951"/>
<proteinExistence type="predicted"/>
<dbReference type="GO" id="GO:0016226">
    <property type="term" value="P:iron-sulfur cluster assembly"/>
    <property type="evidence" value="ECO:0007669"/>
    <property type="project" value="InterPro"/>
</dbReference>
<protein>
    <submittedName>
        <fullName evidence="2">Nitrogen-fixing NifU domain protein</fullName>
    </submittedName>
</protein>
<dbReference type="CDD" id="cd06664">
    <property type="entry name" value="IscU_like"/>
    <property type="match status" value="1"/>
</dbReference>
<evidence type="ECO:0000313" key="2">
    <source>
        <dbReference type="EMBL" id="EIW16430.1"/>
    </source>
</evidence>
<evidence type="ECO:0000259" key="1">
    <source>
        <dbReference type="Pfam" id="PF01592"/>
    </source>
</evidence>
<evidence type="ECO:0000313" key="3">
    <source>
        <dbReference type="Proteomes" id="UP000004324"/>
    </source>
</evidence>
<dbReference type="GO" id="GO:0051536">
    <property type="term" value="F:iron-sulfur cluster binding"/>
    <property type="evidence" value="ECO:0007669"/>
    <property type="project" value="InterPro"/>
</dbReference>
<dbReference type="SUPFAM" id="SSF82649">
    <property type="entry name" value="SufE/NifU"/>
    <property type="match status" value="1"/>
</dbReference>
<dbReference type="InterPro" id="IPR002871">
    <property type="entry name" value="NIF_FeS_clus_asmbl_NifU_N"/>
</dbReference>
<keyword evidence="3" id="KW-1185">Reference proteome</keyword>
<sequence length="124" mass="13342">MYSNTVIDHFMSPRNAWQMPDADGIGTIGEPDCGDHCMMFIKVREEIIHEISFLIFGCGAAVASGSMTTVLAKGKSIKEALELTEQDIINALDGLPEAKQHCSNLGVAALQAAIKDYLAKQGES</sequence>
<dbReference type="GO" id="GO:0005506">
    <property type="term" value="F:iron ion binding"/>
    <property type="evidence" value="ECO:0007669"/>
    <property type="project" value="InterPro"/>
</dbReference>
<dbReference type="Pfam" id="PF01592">
    <property type="entry name" value="NifU_N"/>
    <property type="match status" value="1"/>
</dbReference>
<accession>I8RFI1</accession>
<dbReference type="OrthoDB" id="9804157at2"/>
<name>I8RFI1_9FIRM</name>